<dbReference type="RefSeq" id="WP_101173697.1">
    <property type="nucleotide sequence ID" value="NZ_JAKRKB010000005.1"/>
</dbReference>
<dbReference type="EMBL" id="PJAF01000015">
    <property type="protein sequence ID" value="PKF68620.1"/>
    <property type="molecule type" value="Genomic_DNA"/>
</dbReference>
<dbReference type="Gene3D" id="3.40.710.10">
    <property type="entry name" value="DD-peptidase/beta-lactamase superfamily"/>
    <property type="match status" value="1"/>
</dbReference>
<accession>A0A2N0X7E0</accession>
<evidence type="ECO:0000313" key="3">
    <source>
        <dbReference type="EMBL" id="PKF68620.1"/>
    </source>
</evidence>
<proteinExistence type="predicted"/>
<dbReference type="OrthoDB" id="3729831at2"/>
<keyword evidence="2" id="KW-0732">Signal</keyword>
<dbReference type="STRING" id="1121365.GCA_000375365_02088"/>
<feature type="region of interest" description="Disordered" evidence="1">
    <location>
        <begin position="26"/>
        <end position="59"/>
    </location>
</feature>
<evidence type="ECO:0000256" key="1">
    <source>
        <dbReference type="SAM" id="MobiDB-lite"/>
    </source>
</evidence>
<evidence type="ECO:0008006" key="5">
    <source>
        <dbReference type="Google" id="ProtNLM"/>
    </source>
</evidence>
<dbReference type="Proteomes" id="UP000233249">
    <property type="component" value="Unassembled WGS sequence"/>
</dbReference>
<gene>
    <name evidence="3" type="ORF">CXB45_06330</name>
</gene>
<feature type="chain" id="PRO_5014677377" description="Serine hydrolase" evidence="2">
    <location>
        <begin position="19"/>
        <end position="285"/>
    </location>
</feature>
<dbReference type="InterPro" id="IPR012338">
    <property type="entry name" value="Beta-lactam/transpept-like"/>
</dbReference>
<name>A0A2N0X7E0_9CORY</name>
<dbReference type="SUPFAM" id="SSF56601">
    <property type="entry name" value="beta-lactamase/transpeptidase-like"/>
    <property type="match status" value="2"/>
</dbReference>
<dbReference type="PROSITE" id="PS51257">
    <property type="entry name" value="PROKAR_LIPOPROTEIN"/>
    <property type="match status" value="1"/>
</dbReference>
<evidence type="ECO:0000313" key="4">
    <source>
        <dbReference type="Proteomes" id="UP000233249"/>
    </source>
</evidence>
<feature type="compositionally biased region" description="Polar residues" evidence="1">
    <location>
        <begin position="33"/>
        <end position="43"/>
    </location>
</feature>
<dbReference type="AlphaFoldDB" id="A0A2N0X7E0"/>
<feature type="signal peptide" evidence="2">
    <location>
        <begin position="1"/>
        <end position="18"/>
    </location>
</feature>
<evidence type="ECO:0000256" key="2">
    <source>
        <dbReference type="SAM" id="SignalP"/>
    </source>
</evidence>
<comment type="caution">
    <text evidence="3">The sequence shown here is derived from an EMBL/GenBank/DDBJ whole genome shotgun (WGS) entry which is preliminary data.</text>
</comment>
<organism evidence="3 4">
    <name type="scientific">Corynebacterium mastitidis</name>
    <dbReference type="NCBI Taxonomy" id="161890"/>
    <lineage>
        <taxon>Bacteria</taxon>
        <taxon>Bacillati</taxon>
        <taxon>Actinomycetota</taxon>
        <taxon>Actinomycetes</taxon>
        <taxon>Mycobacteriales</taxon>
        <taxon>Corynebacteriaceae</taxon>
        <taxon>Corynebacterium</taxon>
    </lineage>
</organism>
<protein>
    <recommendedName>
        <fullName evidence="5">Serine hydrolase</fullName>
    </recommendedName>
</protein>
<reference evidence="3 4" key="1">
    <citation type="submission" date="2017-12" db="EMBL/GenBank/DDBJ databases">
        <title>Corynebacterium mastitidis 16-1433 Genome.</title>
        <authorList>
            <person name="Gulvik C.A."/>
        </authorList>
    </citation>
    <scope>NUCLEOTIDE SEQUENCE [LARGE SCALE GENOMIC DNA]</scope>
    <source>
        <strain evidence="3 4">16-1433</strain>
    </source>
</reference>
<sequence length="285" mass="28982">MTRNLRACVASLCGLVLAACTIGEVDRPDEGGSPTSAPQTVSSRPAAPTDSEDASEEAPGAAALPVLSVPPGTAVVLAGESGVASAGELEEGPAWSTSKIPLAIAALRAFPEDAQVAADVRAAIRVSDNEAAARLWAALGSPEEAGRAVQRVLADGGDERTRVETRVLRPGLSSFGQTAWSLEDQASFARALPGLAGAGPVLDAMGEVAPEQSYGLGAVEGMRFKGGWGPDEDGRYTARQVGVKETPCGIVAVALAARPSDGSYESAQRLLTEAARALPPRLGCA</sequence>